<comment type="catalytic activity">
    <reaction evidence="1">
        <text>4-hydroxy-4-methyl-2-oxoglutarate = 2 pyruvate</text>
        <dbReference type="Rhea" id="RHEA:22748"/>
        <dbReference type="ChEBI" id="CHEBI:15361"/>
        <dbReference type="ChEBI" id="CHEBI:58276"/>
        <dbReference type="EC" id="4.1.3.17"/>
    </reaction>
</comment>
<dbReference type="PANTHER" id="PTHR33254">
    <property type="entry name" value="4-HYDROXY-4-METHYL-2-OXOGLUTARATE ALDOLASE 3-RELATED"/>
    <property type="match status" value="1"/>
</dbReference>
<accession>A0A562IY17</accession>
<keyword evidence="6 10" id="KW-0460">Magnesium</keyword>
<dbReference type="GO" id="GO:0047443">
    <property type="term" value="F:4-hydroxy-4-methyl-2-oxoglutarate aldolase activity"/>
    <property type="evidence" value="ECO:0007669"/>
    <property type="project" value="UniProtKB-EC"/>
</dbReference>
<feature type="binding site" evidence="10">
    <location>
        <position position="123"/>
    </location>
    <ligand>
        <name>substrate</name>
    </ligand>
</feature>
<comment type="caution">
    <text evidence="11">The sequence shown here is derived from an EMBL/GenBank/DDBJ whole genome shotgun (WGS) entry which is preliminary data.</text>
</comment>
<dbReference type="EC" id="4.1.3.17" evidence="4"/>
<keyword evidence="5 10" id="KW-0479">Metal-binding</keyword>
<dbReference type="GO" id="GO:0019336">
    <property type="term" value="P:phenol-containing compound catabolic process"/>
    <property type="evidence" value="ECO:0007669"/>
    <property type="project" value="UniProtKB-ARBA"/>
</dbReference>
<dbReference type="CDD" id="cd16841">
    <property type="entry name" value="RraA_family"/>
    <property type="match status" value="1"/>
</dbReference>
<proteinExistence type="inferred from homology"/>
<reference evidence="11 12" key="1">
    <citation type="submission" date="2019-07" db="EMBL/GenBank/DDBJ databases">
        <title>Genomic Encyclopedia of Type Strains, Phase I: the one thousand microbial genomes (KMG-I) project.</title>
        <authorList>
            <person name="Kyrpides N."/>
        </authorList>
    </citation>
    <scope>NUCLEOTIDE SEQUENCE [LARGE SCALE GENOMIC DNA]</scope>
    <source>
        <strain evidence="11 12">DSM 375</strain>
    </source>
</reference>
<comment type="similarity">
    <text evidence="9">Belongs to the LigK/PcmE family.</text>
</comment>
<keyword evidence="7" id="KW-0456">Lyase</keyword>
<dbReference type="GO" id="GO:0046872">
    <property type="term" value="F:metal ion binding"/>
    <property type="evidence" value="ECO:0007669"/>
    <property type="project" value="UniProtKB-KW"/>
</dbReference>
<dbReference type="OrthoDB" id="8717144at2"/>
<evidence type="ECO:0000313" key="11">
    <source>
        <dbReference type="EMBL" id="TWH75899.1"/>
    </source>
</evidence>
<feature type="binding site" evidence="10">
    <location>
        <begin position="101"/>
        <end position="104"/>
    </location>
    <ligand>
        <name>substrate</name>
    </ligand>
</feature>
<dbReference type="InterPro" id="IPR014165">
    <property type="entry name" value="LigK_PcmE"/>
</dbReference>
<dbReference type="SUPFAM" id="SSF89562">
    <property type="entry name" value="RraA-like"/>
    <property type="match status" value="1"/>
</dbReference>
<dbReference type="NCBIfam" id="NF006731">
    <property type="entry name" value="PRK09262.1"/>
    <property type="match status" value="1"/>
</dbReference>
<evidence type="ECO:0000256" key="10">
    <source>
        <dbReference type="PIRSR" id="PIRSR605493-1"/>
    </source>
</evidence>
<evidence type="ECO:0000256" key="8">
    <source>
        <dbReference type="ARBA" id="ARBA00051467"/>
    </source>
</evidence>
<evidence type="ECO:0000256" key="7">
    <source>
        <dbReference type="ARBA" id="ARBA00023239"/>
    </source>
</evidence>
<dbReference type="NCBIfam" id="TIGR02798">
    <property type="entry name" value="ligK_PcmE"/>
    <property type="match status" value="1"/>
</dbReference>
<evidence type="ECO:0000256" key="4">
    <source>
        <dbReference type="ARBA" id="ARBA00012213"/>
    </source>
</evidence>
<organism evidence="11 12">
    <name type="scientific">Azomonas agilis</name>
    <dbReference type="NCBI Taxonomy" id="116849"/>
    <lineage>
        <taxon>Bacteria</taxon>
        <taxon>Pseudomonadati</taxon>
        <taxon>Pseudomonadota</taxon>
        <taxon>Gammaproteobacteria</taxon>
        <taxon>Pseudomonadales</taxon>
        <taxon>Pseudomonadaceae</taxon>
        <taxon>Azomonas</taxon>
    </lineage>
</organism>
<dbReference type="PANTHER" id="PTHR33254:SF16">
    <property type="entry name" value="BLR3842 PROTEIN"/>
    <property type="match status" value="1"/>
</dbReference>
<feature type="binding site" evidence="10">
    <location>
        <position position="124"/>
    </location>
    <ligand>
        <name>Mg(2+)</name>
        <dbReference type="ChEBI" id="CHEBI:18420"/>
    </ligand>
</feature>
<dbReference type="RefSeq" id="WP_144571128.1">
    <property type="nucleotide sequence ID" value="NZ_VLKG01000004.1"/>
</dbReference>
<gene>
    <name evidence="11" type="ORF">LX59_01409</name>
</gene>
<dbReference type="Pfam" id="PF03737">
    <property type="entry name" value="RraA-like"/>
    <property type="match status" value="1"/>
</dbReference>
<dbReference type="AlphaFoldDB" id="A0A562IY17"/>
<comment type="subunit">
    <text evidence="3">Homohexamer.</text>
</comment>
<comment type="catalytic activity">
    <reaction evidence="8">
        <text>2-hydroxy-4-oxobutane-1,2,4-tricarboxylate = oxaloacetate + pyruvate</text>
        <dbReference type="Rhea" id="RHEA:28935"/>
        <dbReference type="ChEBI" id="CHEBI:15361"/>
        <dbReference type="ChEBI" id="CHEBI:16452"/>
        <dbReference type="ChEBI" id="CHEBI:58075"/>
        <dbReference type="EC" id="4.1.3.17"/>
    </reaction>
</comment>
<dbReference type="EMBL" id="VLKG01000004">
    <property type="protein sequence ID" value="TWH75899.1"/>
    <property type="molecule type" value="Genomic_DNA"/>
</dbReference>
<comment type="cofactor">
    <cofactor evidence="2 10">
        <name>Mg(2+)</name>
        <dbReference type="ChEBI" id="CHEBI:18420"/>
    </cofactor>
</comment>
<dbReference type="GO" id="GO:0072329">
    <property type="term" value="P:monocarboxylic acid catabolic process"/>
    <property type="evidence" value="ECO:0007669"/>
    <property type="project" value="UniProtKB-ARBA"/>
</dbReference>
<sequence>MSELVGKTGIVVQSINRVDSSIVDELAQYGVATVHEAQGRKGLLDYNVRPIQSDVSISGSAVTVLVAPGDNWMFHVAVEQCKPGDILVVAPSSACCDGYFGDLLATSLKARGVRGLVINAGVRDTKTLREMGFHVWSKAINAQGTIKETLGSVNLPVLCAGQLVNPGDVIIADDDGVVVVRHSEAARVLEATKKRADLEEQKRLRLAAGELGLDIYNMRPRLAEKGLRYIDTIDEL</sequence>
<dbReference type="Proteomes" id="UP000319627">
    <property type="component" value="Unassembled WGS sequence"/>
</dbReference>
<dbReference type="InterPro" id="IPR005493">
    <property type="entry name" value="RraA/RraA-like"/>
</dbReference>
<evidence type="ECO:0000256" key="6">
    <source>
        <dbReference type="ARBA" id="ARBA00022842"/>
    </source>
</evidence>
<evidence type="ECO:0000256" key="5">
    <source>
        <dbReference type="ARBA" id="ARBA00022723"/>
    </source>
</evidence>
<evidence type="ECO:0000256" key="1">
    <source>
        <dbReference type="ARBA" id="ARBA00001342"/>
    </source>
</evidence>
<name>A0A562IY17_9GAMM</name>
<evidence type="ECO:0000256" key="2">
    <source>
        <dbReference type="ARBA" id="ARBA00001946"/>
    </source>
</evidence>
<dbReference type="GO" id="GO:0042537">
    <property type="term" value="P:benzene-containing compound metabolic process"/>
    <property type="evidence" value="ECO:0007669"/>
    <property type="project" value="UniProtKB-ARBA"/>
</dbReference>
<protein>
    <recommendedName>
        <fullName evidence="4">4-hydroxy-4-methyl-2-oxoglutarate aldolase</fullName>
        <ecNumber evidence="4">4.1.3.17</ecNumber>
    </recommendedName>
</protein>
<evidence type="ECO:0000256" key="3">
    <source>
        <dbReference type="ARBA" id="ARBA00011643"/>
    </source>
</evidence>
<keyword evidence="12" id="KW-1185">Reference proteome</keyword>
<dbReference type="FunFam" id="3.50.30.40:FF:000002">
    <property type="entry name" value="4-carboxy-4-hydroxy-2-oxoadipate aldolase/oxaloacetate decarboxylase"/>
    <property type="match status" value="1"/>
</dbReference>
<evidence type="ECO:0000256" key="9">
    <source>
        <dbReference type="ARBA" id="ARBA00061585"/>
    </source>
</evidence>
<evidence type="ECO:0000313" key="12">
    <source>
        <dbReference type="Proteomes" id="UP000319627"/>
    </source>
</evidence>
<dbReference type="InterPro" id="IPR036704">
    <property type="entry name" value="RraA/RraA-like_sf"/>
</dbReference>
<dbReference type="Gene3D" id="3.50.30.40">
    <property type="entry name" value="Ribonuclease E inhibitor RraA/RraA-like"/>
    <property type="match status" value="1"/>
</dbReference>